<comment type="caution">
    <text evidence="2">The sequence shown here is derived from an EMBL/GenBank/DDBJ whole genome shotgun (WGS) entry which is preliminary data.</text>
</comment>
<keyword evidence="3" id="KW-1185">Reference proteome</keyword>
<evidence type="ECO:0000313" key="3">
    <source>
        <dbReference type="Proteomes" id="UP001168528"/>
    </source>
</evidence>
<dbReference type="Proteomes" id="UP001168528">
    <property type="component" value="Unassembled WGS sequence"/>
</dbReference>
<feature type="signal peptide" evidence="1">
    <location>
        <begin position="1"/>
        <end position="26"/>
    </location>
</feature>
<feature type="chain" id="PRO_5046627552" description="EF-hand domain-containing protein" evidence="1">
    <location>
        <begin position="27"/>
        <end position="133"/>
    </location>
</feature>
<gene>
    <name evidence="2" type="ORF">Q0590_30750</name>
</gene>
<accession>A0ABT8RF17</accession>
<dbReference type="RefSeq" id="WP_302041494.1">
    <property type="nucleotide sequence ID" value="NZ_JAUKPO010000034.1"/>
</dbReference>
<evidence type="ECO:0000256" key="1">
    <source>
        <dbReference type="SAM" id="SignalP"/>
    </source>
</evidence>
<sequence>MNTNKKNKWNILKASAGILLILNLSACQVGSEGYGYTDWDANDNEMIERNEFNTTLSERYDEWDLNDDNFLDENEFTSFNDNEDYYSDWDADGDNRINETEFSDGLFSEWDGNADGYLEENEYNENYDTFFGV</sequence>
<evidence type="ECO:0008006" key="4">
    <source>
        <dbReference type="Google" id="ProtNLM"/>
    </source>
</evidence>
<dbReference type="InterPro" id="IPR011992">
    <property type="entry name" value="EF-hand-dom_pair"/>
</dbReference>
<dbReference type="PROSITE" id="PS00018">
    <property type="entry name" value="EF_HAND_1"/>
    <property type="match status" value="1"/>
</dbReference>
<organism evidence="2 3">
    <name type="scientific">Rhodocytophaga aerolata</name>
    <dbReference type="NCBI Taxonomy" id="455078"/>
    <lineage>
        <taxon>Bacteria</taxon>
        <taxon>Pseudomonadati</taxon>
        <taxon>Bacteroidota</taxon>
        <taxon>Cytophagia</taxon>
        <taxon>Cytophagales</taxon>
        <taxon>Rhodocytophagaceae</taxon>
        <taxon>Rhodocytophaga</taxon>
    </lineage>
</organism>
<dbReference type="SUPFAM" id="SSF47473">
    <property type="entry name" value="EF-hand"/>
    <property type="match status" value="1"/>
</dbReference>
<reference evidence="2" key="1">
    <citation type="submission" date="2023-07" db="EMBL/GenBank/DDBJ databases">
        <title>The genome sequence of Rhodocytophaga aerolata KACC 12507.</title>
        <authorList>
            <person name="Zhang X."/>
        </authorList>
    </citation>
    <scope>NUCLEOTIDE SEQUENCE</scope>
    <source>
        <strain evidence="2">KACC 12507</strain>
    </source>
</reference>
<proteinExistence type="predicted"/>
<keyword evidence="1" id="KW-0732">Signal</keyword>
<name>A0ABT8RF17_9BACT</name>
<protein>
    <recommendedName>
        <fullName evidence="4">EF-hand domain-containing protein</fullName>
    </recommendedName>
</protein>
<evidence type="ECO:0000313" key="2">
    <source>
        <dbReference type="EMBL" id="MDO1450693.1"/>
    </source>
</evidence>
<dbReference type="EMBL" id="JAUKPO010000034">
    <property type="protein sequence ID" value="MDO1450693.1"/>
    <property type="molecule type" value="Genomic_DNA"/>
</dbReference>
<dbReference type="InterPro" id="IPR018247">
    <property type="entry name" value="EF_Hand_1_Ca_BS"/>
</dbReference>